<sequence>MDNFQSALSISLIIVWAVFSTIRVYAISGGNWWISATVCALSMVPAATNLYTHYVIGWFEIGTIPVLGTICVTAYSSSLISHLNTPRFILGTRICAILVDIIVLVATWHRTYGLKKEAMRLDVDAPLATMLLQDGTMYFLGLLVLNSVQIAGWITNDFTVIAQYFITPLTSIITSHFLMDLRSIAVAPPANDAQLDSDNITQRSTIRFSSFVDNMGERLDGASKETEPELEWIAVDDVSLGDPSRLEDVEEVLHQISS</sequence>
<keyword evidence="1" id="KW-1133">Transmembrane helix</keyword>
<proteinExistence type="predicted"/>
<feature type="transmembrane region" description="Helical" evidence="1">
    <location>
        <begin position="161"/>
        <end position="179"/>
    </location>
</feature>
<keyword evidence="1" id="KW-0812">Transmembrane</keyword>
<keyword evidence="3" id="KW-1185">Reference proteome</keyword>
<name>A0A8E2B172_9APHY</name>
<evidence type="ECO:0000313" key="3">
    <source>
        <dbReference type="Proteomes" id="UP000250043"/>
    </source>
</evidence>
<evidence type="ECO:0000313" key="2">
    <source>
        <dbReference type="EMBL" id="OCH91955.1"/>
    </source>
</evidence>
<dbReference type="AlphaFoldDB" id="A0A8E2B172"/>
<evidence type="ECO:0000256" key="1">
    <source>
        <dbReference type="SAM" id="Phobius"/>
    </source>
</evidence>
<keyword evidence="1" id="KW-0472">Membrane</keyword>
<dbReference type="Proteomes" id="UP000250043">
    <property type="component" value="Unassembled WGS sequence"/>
</dbReference>
<feature type="transmembrane region" description="Helical" evidence="1">
    <location>
        <begin position="7"/>
        <end position="26"/>
    </location>
</feature>
<accession>A0A8E2B172</accession>
<dbReference type="OrthoDB" id="2804045at2759"/>
<protein>
    <submittedName>
        <fullName evidence="2">Uncharacterized protein</fullName>
    </submittedName>
</protein>
<feature type="transmembrane region" description="Helical" evidence="1">
    <location>
        <begin position="137"/>
        <end position="155"/>
    </location>
</feature>
<feature type="transmembrane region" description="Helical" evidence="1">
    <location>
        <begin position="58"/>
        <end position="76"/>
    </location>
</feature>
<organism evidence="2 3">
    <name type="scientific">Obba rivulosa</name>
    <dbReference type="NCBI Taxonomy" id="1052685"/>
    <lineage>
        <taxon>Eukaryota</taxon>
        <taxon>Fungi</taxon>
        <taxon>Dikarya</taxon>
        <taxon>Basidiomycota</taxon>
        <taxon>Agaricomycotina</taxon>
        <taxon>Agaricomycetes</taxon>
        <taxon>Polyporales</taxon>
        <taxon>Gelatoporiaceae</taxon>
        <taxon>Obba</taxon>
    </lineage>
</organism>
<feature type="transmembrane region" description="Helical" evidence="1">
    <location>
        <begin position="88"/>
        <end position="109"/>
    </location>
</feature>
<reference evidence="2 3" key="1">
    <citation type="submission" date="2016-07" db="EMBL/GenBank/DDBJ databases">
        <title>Draft genome of the white-rot fungus Obba rivulosa 3A-2.</title>
        <authorList>
            <consortium name="DOE Joint Genome Institute"/>
            <person name="Miettinen O."/>
            <person name="Riley R."/>
            <person name="Acob R."/>
            <person name="Barry K."/>
            <person name="Cullen D."/>
            <person name="De Vries R."/>
            <person name="Hainaut M."/>
            <person name="Hatakka A."/>
            <person name="Henrissat B."/>
            <person name="Hilden K."/>
            <person name="Kuo R."/>
            <person name="Labutti K."/>
            <person name="Lipzen A."/>
            <person name="Makela M.R."/>
            <person name="Sandor L."/>
            <person name="Spatafora J.W."/>
            <person name="Grigoriev I.V."/>
            <person name="Hibbett D.S."/>
        </authorList>
    </citation>
    <scope>NUCLEOTIDE SEQUENCE [LARGE SCALE GENOMIC DNA]</scope>
    <source>
        <strain evidence="2 3">3A-2</strain>
    </source>
</reference>
<gene>
    <name evidence="2" type="ORF">OBBRIDRAFT_833851</name>
</gene>
<dbReference type="EMBL" id="KV722377">
    <property type="protein sequence ID" value="OCH91955.1"/>
    <property type="molecule type" value="Genomic_DNA"/>
</dbReference>